<keyword evidence="4" id="KW-1185">Reference proteome</keyword>
<evidence type="ECO:0000256" key="1">
    <source>
        <dbReference type="SAM" id="MobiDB-lite"/>
    </source>
</evidence>
<dbReference type="EMBL" id="CAJNNV010029082">
    <property type="protein sequence ID" value="CAE8626966.1"/>
    <property type="molecule type" value="Genomic_DNA"/>
</dbReference>
<feature type="region of interest" description="Disordered" evidence="1">
    <location>
        <begin position="1"/>
        <end position="21"/>
    </location>
</feature>
<evidence type="ECO:0000313" key="2">
    <source>
        <dbReference type="EMBL" id="CAE8626966.1"/>
    </source>
</evidence>
<proteinExistence type="predicted"/>
<protein>
    <submittedName>
        <fullName evidence="2">Uncharacterized protein</fullName>
    </submittedName>
</protein>
<sequence>MEAVRRQASPPLDQPRVAERGPQSCFKTENMRADMVRRPTVGFSRPSNLPLGLKPPDKAVVGSGRQPLFSLESFREEFLQVCDGCDDAQVVIDPEMVFTSPQLYLSVLLPLVVKISLSAAIKLRQGCPSRRPSKSHPLISPVRAKGRRIWWQKLADPQEEEVNEDGSQEDCMVWLVFPLQAGPIHLSMATVA</sequence>
<dbReference type="Proteomes" id="UP000626109">
    <property type="component" value="Unassembled WGS sequence"/>
</dbReference>
<comment type="caution">
    <text evidence="2">The sequence shown here is derived from an EMBL/GenBank/DDBJ whole genome shotgun (WGS) entry which is preliminary data.</text>
</comment>
<dbReference type="Proteomes" id="UP000654075">
    <property type="component" value="Unassembled WGS sequence"/>
</dbReference>
<organism evidence="2 4">
    <name type="scientific">Polarella glacialis</name>
    <name type="common">Dinoflagellate</name>
    <dbReference type="NCBI Taxonomy" id="89957"/>
    <lineage>
        <taxon>Eukaryota</taxon>
        <taxon>Sar</taxon>
        <taxon>Alveolata</taxon>
        <taxon>Dinophyceae</taxon>
        <taxon>Suessiales</taxon>
        <taxon>Suessiaceae</taxon>
        <taxon>Polarella</taxon>
    </lineage>
</organism>
<name>A0A813GIP2_POLGL</name>
<evidence type="ECO:0000313" key="3">
    <source>
        <dbReference type="EMBL" id="CAE8740543.1"/>
    </source>
</evidence>
<reference evidence="2" key="1">
    <citation type="submission" date="2021-02" db="EMBL/GenBank/DDBJ databases">
        <authorList>
            <person name="Dougan E. K."/>
            <person name="Rhodes N."/>
            <person name="Thang M."/>
            <person name="Chan C."/>
        </authorList>
    </citation>
    <scope>NUCLEOTIDE SEQUENCE</scope>
</reference>
<dbReference type="EMBL" id="CAJNNW010037275">
    <property type="protein sequence ID" value="CAE8740543.1"/>
    <property type="molecule type" value="Genomic_DNA"/>
</dbReference>
<dbReference type="AlphaFoldDB" id="A0A813GIP2"/>
<evidence type="ECO:0000313" key="4">
    <source>
        <dbReference type="Proteomes" id="UP000654075"/>
    </source>
</evidence>
<accession>A0A813GIP2</accession>
<gene>
    <name evidence="2" type="ORF">PGLA1383_LOCUS43841</name>
    <name evidence="3" type="ORF">PGLA2088_LOCUS50067</name>
</gene>